<name>A0AB34JZ33_PRYPA</name>
<evidence type="ECO:0000313" key="6">
    <source>
        <dbReference type="Proteomes" id="UP001515480"/>
    </source>
</evidence>
<dbReference type="InterPro" id="IPR011990">
    <property type="entry name" value="TPR-like_helical_dom_sf"/>
</dbReference>
<sequence>MAACCVRSRRRASWRRRPPPPSPDGGADLESQLRRVHSLALAGQLAAAHALSASLAAARPDALLALSLHGTLSLQRGDPAAARHSLSRAHELAPHDWRVATNLAACLLSLGDSNGATPPALAATRGAPAYAGAWQLLAKARLGAGAADEAERAAREAVRLDEEGRGGVAGGVADEAPLLTLCEALLARRELEGAKAAAARAAARAATPRAAAAAATLAARVESAAGRHEAALLALDAALKHDPSYDEARRTRLHAITPALRAGLLPRPRDVFIATYPKSGTTWMQQVVCLLRGAPPHVDVQAAAPYVEAALATGALTLRALRERPAPRVFKTHADWQSLPVAGCSDEGPAEGVRVVCVVRDPRDVCVSLFHHSRAIRGIAYGGSWDEWCDDFLAGRAPVPMAAEGGDWFDHTLGWWAIARRCPRRVLWVRYEGLLADPLGEVRRVARFLAPEHAEDEALLRRVVGTSSFEQMKARHEADPLNHSLRTEGGSAHFRNGKAGDWRRHMSEAQRERFAEVMRSRLRGSGLEDAFTFD</sequence>
<proteinExistence type="inferred from homology"/>
<dbReference type="InterPro" id="IPR000863">
    <property type="entry name" value="Sulfotransferase_dom"/>
</dbReference>
<dbReference type="Proteomes" id="UP001515480">
    <property type="component" value="Unassembled WGS sequence"/>
</dbReference>
<evidence type="ECO:0000256" key="1">
    <source>
        <dbReference type="ARBA" id="ARBA00005771"/>
    </source>
</evidence>
<feature type="compositionally biased region" description="Basic residues" evidence="3">
    <location>
        <begin position="7"/>
        <end position="18"/>
    </location>
</feature>
<dbReference type="InterPro" id="IPR027417">
    <property type="entry name" value="P-loop_NTPase"/>
</dbReference>
<evidence type="ECO:0000313" key="5">
    <source>
        <dbReference type="EMBL" id="KAL1526372.1"/>
    </source>
</evidence>
<evidence type="ECO:0000256" key="2">
    <source>
        <dbReference type="ARBA" id="ARBA00022679"/>
    </source>
</evidence>
<dbReference type="Gene3D" id="1.25.40.10">
    <property type="entry name" value="Tetratricopeptide repeat domain"/>
    <property type="match status" value="1"/>
</dbReference>
<feature type="region of interest" description="Disordered" evidence="3">
    <location>
        <begin position="7"/>
        <end position="27"/>
    </location>
</feature>
<keyword evidence="6" id="KW-1185">Reference proteome</keyword>
<comment type="caution">
    <text evidence="5">The sequence shown here is derived from an EMBL/GenBank/DDBJ whole genome shotgun (WGS) entry which is preliminary data.</text>
</comment>
<dbReference type="Pfam" id="PF00685">
    <property type="entry name" value="Sulfotransfer_1"/>
    <property type="match status" value="1"/>
</dbReference>
<evidence type="ECO:0000256" key="3">
    <source>
        <dbReference type="SAM" id="MobiDB-lite"/>
    </source>
</evidence>
<dbReference type="SUPFAM" id="SSF52540">
    <property type="entry name" value="P-loop containing nucleoside triphosphate hydrolases"/>
    <property type="match status" value="1"/>
</dbReference>
<dbReference type="EMBL" id="JBGBPQ010000003">
    <property type="protein sequence ID" value="KAL1526372.1"/>
    <property type="molecule type" value="Genomic_DNA"/>
</dbReference>
<keyword evidence="2" id="KW-0808">Transferase</keyword>
<evidence type="ECO:0000259" key="4">
    <source>
        <dbReference type="Pfam" id="PF00685"/>
    </source>
</evidence>
<comment type="similarity">
    <text evidence="1">Belongs to the sulfotransferase 1 family.</text>
</comment>
<reference evidence="5 6" key="1">
    <citation type="journal article" date="2024" name="Science">
        <title>Giant polyketide synthase enzymes in the biosynthesis of giant marine polyether toxins.</title>
        <authorList>
            <person name="Fallon T.R."/>
            <person name="Shende V.V."/>
            <person name="Wierzbicki I.H."/>
            <person name="Pendleton A.L."/>
            <person name="Watervoot N.F."/>
            <person name="Auber R.P."/>
            <person name="Gonzalez D.J."/>
            <person name="Wisecaver J.H."/>
            <person name="Moore B.S."/>
        </authorList>
    </citation>
    <scope>NUCLEOTIDE SEQUENCE [LARGE SCALE GENOMIC DNA]</scope>
    <source>
        <strain evidence="5 6">12B1</strain>
    </source>
</reference>
<dbReference type="GO" id="GO:0008146">
    <property type="term" value="F:sulfotransferase activity"/>
    <property type="evidence" value="ECO:0007669"/>
    <property type="project" value="InterPro"/>
</dbReference>
<dbReference type="AlphaFoldDB" id="A0AB34JZ33"/>
<dbReference type="SMART" id="SM00028">
    <property type="entry name" value="TPR"/>
    <property type="match status" value="3"/>
</dbReference>
<dbReference type="PANTHER" id="PTHR11783">
    <property type="entry name" value="SULFOTRANSFERASE SULT"/>
    <property type="match status" value="1"/>
</dbReference>
<dbReference type="InterPro" id="IPR019734">
    <property type="entry name" value="TPR_rpt"/>
</dbReference>
<gene>
    <name evidence="5" type="ORF">AB1Y20_015085</name>
</gene>
<dbReference type="SUPFAM" id="SSF48452">
    <property type="entry name" value="TPR-like"/>
    <property type="match status" value="1"/>
</dbReference>
<dbReference type="Gene3D" id="3.40.50.300">
    <property type="entry name" value="P-loop containing nucleotide triphosphate hydrolases"/>
    <property type="match status" value="1"/>
</dbReference>
<accession>A0AB34JZ33</accession>
<protein>
    <recommendedName>
        <fullName evidence="4">Sulfotransferase domain-containing protein</fullName>
    </recommendedName>
</protein>
<organism evidence="5 6">
    <name type="scientific">Prymnesium parvum</name>
    <name type="common">Toxic golden alga</name>
    <dbReference type="NCBI Taxonomy" id="97485"/>
    <lineage>
        <taxon>Eukaryota</taxon>
        <taxon>Haptista</taxon>
        <taxon>Haptophyta</taxon>
        <taxon>Prymnesiophyceae</taxon>
        <taxon>Prymnesiales</taxon>
        <taxon>Prymnesiaceae</taxon>
        <taxon>Prymnesium</taxon>
    </lineage>
</organism>
<feature type="domain" description="Sulfotransferase" evidence="4">
    <location>
        <begin position="268"/>
        <end position="526"/>
    </location>
</feature>